<evidence type="ECO:0008006" key="3">
    <source>
        <dbReference type="Google" id="ProtNLM"/>
    </source>
</evidence>
<accession>A0A3R8KLQ3</accession>
<reference evidence="1 2" key="1">
    <citation type="submission" date="2018-08" db="EMBL/GenBank/DDBJ databases">
        <title>Genome Lactobacillus garii FI11369.</title>
        <authorList>
            <person name="Diaz M."/>
            <person name="Narbad A."/>
        </authorList>
    </citation>
    <scope>NUCLEOTIDE SEQUENCE [LARGE SCALE GENOMIC DNA]</scope>
    <source>
        <strain evidence="1 2">FI11369</strain>
    </source>
</reference>
<gene>
    <name evidence="1" type="ORF">D1831_06645</name>
</gene>
<dbReference type="EMBL" id="QWZQ01000017">
    <property type="protein sequence ID" value="RRK10632.1"/>
    <property type="molecule type" value="Genomic_DNA"/>
</dbReference>
<dbReference type="SUPFAM" id="SSF52777">
    <property type="entry name" value="CoA-dependent acyltransferases"/>
    <property type="match status" value="1"/>
</dbReference>
<dbReference type="Gene3D" id="3.30.559.30">
    <property type="entry name" value="Nonribosomal peptide synthetase, condensation domain"/>
    <property type="match status" value="1"/>
</dbReference>
<proteinExistence type="predicted"/>
<keyword evidence="2" id="KW-1185">Reference proteome</keyword>
<protein>
    <recommendedName>
        <fullName evidence="3">Condensation domain-containing protein</fullName>
    </recommendedName>
</protein>
<dbReference type="AlphaFoldDB" id="A0A3R8KLQ3"/>
<name>A0A3R8KLQ3_9LACO</name>
<sequence>MIGGLTVYYRGEVLDFLNMLLTDDAAPLMRSRIVFSSKIDVERLKAAVLASAQIVPEIFAGYQADHNRFVVTDQPVNDLVHEVQSPYSPENGAFDFIKGPQLQLFVIHHDQYDVLQAFMSRLLTDSTGFKEYLYLLAQAYNFDDLTGYQNERRLRPVMTQLQRQFSRPRPHPNLTTDAVKLPHYPGITLSHGGHVMLSSKQFMRVRRVAKAQDVGISEAILAAYAKALQVLTGHTTITLPCPINFRRFTPEAEKTTRIANLTGNVFLTIKVDVDAPFSTLVNQVHDLLTTERERAAFLYRLTNLQKMNHTMPISLMRKVTRRWLAQRPLTYTNFGVVDQQRLKFHGLTVVNCVFSGAFRITPTMEIAASTFAGTCTLSFNSNGSERDYQLSMKILENIQAQLLVWAQTKLTTTTSVEHVVNTKAE</sequence>
<comment type="caution">
    <text evidence="1">The sequence shown here is derived from an EMBL/GenBank/DDBJ whole genome shotgun (WGS) entry which is preliminary data.</text>
</comment>
<organism evidence="1 2">
    <name type="scientific">Lactiplantibacillus garii</name>
    <dbReference type="NCBI Taxonomy" id="2306423"/>
    <lineage>
        <taxon>Bacteria</taxon>
        <taxon>Bacillati</taxon>
        <taxon>Bacillota</taxon>
        <taxon>Bacilli</taxon>
        <taxon>Lactobacillales</taxon>
        <taxon>Lactobacillaceae</taxon>
        <taxon>Lactiplantibacillus</taxon>
    </lineage>
</organism>
<evidence type="ECO:0000313" key="2">
    <source>
        <dbReference type="Proteomes" id="UP000283633"/>
    </source>
</evidence>
<dbReference type="Proteomes" id="UP000283633">
    <property type="component" value="Unassembled WGS sequence"/>
</dbReference>
<dbReference type="OrthoDB" id="7321121at2"/>
<evidence type="ECO:0000313" key="1">
    <source>
        <dbReference type="EMBL" id="RRK10632.1"/>
    </source>
</evidence>